<evidence type="ECO:0000313" key="4">
    <source>
        <dbReference type="EMBL" id="KAL3758069.1"/>
    </source>
</evidence>
<reference evidence="4 5" key="1">
    <citation type="submission" date="2024-10" db="EMBL/GenBank/DDBJ databases">
        <title>Updated reference genomes for cyclostephanoid diatoms.</title>
        <authorList>
            <person name="Roberts W.R."/>
            <person name="Alverson A.J."/>
        </authorList>
    </citation>
    <scope>NUCLEOTIDE SEQUENCE [LARGE SCALE GENOMIC DNA]</scope>
    <source>
        <strain evidence="4 5">AJA232-27</strain>
    </source>
</reference>
<evidence type="ECO:0000313" key="5">
    <source>
        <dbReference type="Proteomes" id="UP001530293"/>
    </source>
</evidence>
<comment type="caution">
    <text evidence="4">The sequence shown here is derived from an EMBL/GenBank/DDBJ whole genome shotgun (WGS) entry which is preliminary data.</text>
</comment>
<gene>
    <name evidence="4" type="ORF">ACHAWU_009273</name>
</gene>
<feature type="domain" description="PCI" evidence="3">
    <location>
        <begin position="1060"/>
        <end position="1231"/>
    </location>
</feature>
<dbReference type="SMART" id="SM00088">
    <property type="entry name" value="PINT"/>
    <property type="match status" value="1"/>
</dbReference>
<organism evidence="4 5">
    <name type="scientific">Discostella pseudostelligera</name>
    <dbReference type="NCBI Taxonomy" id="259834"/>
    <lineage>
        <taxon>Eukaryota</taxon>
        <taxon>Sar</taxon>
        <taxon>Stramenopiles</taxon>
        <taxon>Ochrophyta</taxon>
        <taxon>Bacillariophyta</taxon>
        <taxon>Coscinodiscophyceae</taxon>
        <taxon>Thalassiosirophycidae</taxon>
        <taxon>Stephanodiscales</taxon>
        <taxon>Stephanodiscaceae</taxon>
        <taxon>Discostella</taxon>
    </lineage>
</organism>
<evidence type="ECO:0000256" key="2">
    <source>
        <dbReference type="SAM" id="MobiDB-lite"/>
    </source>
</evidence>
<sequence>MVFVHLEVYLARSSMLMRKVGSLAVQGSSSECNVMGISKCGLSFKKQNQFTVQKRWIELLGSSSSLIADSNMPSRFRRLFRRCRSKKGRGDSMPTNQADHGINPSRDRPASASCVQPSMTQHPSTDHHPNVHHNDDGTDSDALQCATTIDVYEDRIDELGALMEEQGRCLDELTARSRRLSSENAMLRERLSSASASSSGVVKQSSSSLSPRGSFSLPARSPLKHIIRNSQRSSTTDESISKRVIQKLNDDNAILIQQSELLTNELTEANRQVAERDESLASLGNKLSSCLETSRSCAKRSDRMRTDFALKAEQYLAERNDMETEVSYMTLTIEKQAHELVMKQTELERAIDKASQSELQTKLGKAESKNSAEAAQAYQHQLQRSVLQNKQLEQKLIEARDKLAESEISQHKLRKMNESLRAEVKDMTEKHVSQTSNWEKGQSKVIAALKDKHNDEIQSHQKRIDNLLREHSSLEFENTQCQRDLQSCQHRCTTLEKLTERAGSESRDTIDKLLLKVNEVEMKLETCKSIEKESKSKVSILEDQLESLHVASNDKENALTDTIGGLRAQLDTMNAKNETLLTRIQCLEEEVQNMQRDCTKEKHKLQQLAEQKVSEVNITCEALKVTNKNEKIKAQHAEDLLRETTSLHESLVDQMTNEKKDLSTKLEKVILDEREVGKSLMNKVQELNSRVQHLTSENYQLNHQANQHMDQIYNLEKVIANGELKLSQFAKQLTRSMQEQERQLRKEMELKKELNSARMEVEKMMKVHGHGGRQLNKKAAGVEVGENDDADVAGDDDDGGGTAMDVDGSTTTNNKRLTPLKYHGVWSYKAIKQLVKLHLRSLDGKAVLKDYARMLRVASTPDAAISPNAMEKGVNGMLDRVSNIISQSTSLSTSTNTSSSDTSGSSSDPRYFARGVYDLTLEAFHPTTGISPNERLWFKTNLKYGQLLYEMNETAKLQLVIRDLLISSGQPTDILGGTSNNNDNRSSYYSSSSDTTTTTSAGGGTHVMEIAALQIQLYSRLKDTKKLRAAYHRAMSVRGGIPHPRTLALIQELGGKMHMSQRNFVEASQAFFQAFKSYDEAGDRSRLRCLKYLVMASMLGLGVINPFDSHEARAHRDDPEIVAMTNLVQAFHNDDIRKFEYILKKNEGHIMDDEFVREHVADLLRTIRTQVILRTIGPYTRVRLTRIAKDLNDIPVEDVESLLVSLILDGKLAGGHIDQVKGILVKQATSSVASAHGGEEKKTSADIDTAFAVSSSAGEAKYQASLMFLTSSLEHLSCVVSKV</sequence>
<feature type="compositionally biased region" description="Acidic residues" evidence="2">
    <location>
        <begin position="787"/>
        <end position="799"/>
    </location>
</feature>
<feature type="coiled-coil region" evidence="1">
    <location>
        <begin position="375"/>
        <end position="477"/>
    </location>
</feature>
<feature type="coiled-coil region" evidence="1">
    <location>
        <begin position="245"/>
        <end position="272"/>
    </location>
</feature>
<keyword evidence="1" id="KW-0175">Coiled coil</keyword>
<protein>
    <recommendedName>
        <fullName evidence="3">PCI domain-containing protein</fullName>
    </recommendedName>
</protein>
<feature type="compositionally biased region" description="Low complexity" evidence="2">
    <location>
        <begin position="978"/>
        <end position="1000"/>
    </location>
</feature>
<dbReference type="InterPro" id="IPR000717">
    <property type="entry name" value="PCI_dom"/>
</dbReference>
<dbReference type="Proteomes" id="UP001530293">
    <property type="component" value="Unassembled WGS sequence"/>
</dbReference>
<name>A0ABD3M5U9_9STRA</name>
<dbReference type="SMART" id="SM00753">
    <property type="entry name" value="PAM"/>
    <property type="match status" value="1"/>
</dbReference>
<evidence type="ECO:0000256" key="1">
    <source>
        <dbReference type="SAM" id="Coils"/>
    </source>
</evidence>
<feature type="region of interest" description="Disordered" evidence="2">
    <location>
        <begin position="972"/>
        <end position="1001"/>
    </location>
</feature>
<feature type="region of interest" description="Disordered" evidence="2">
    <location>
        <begin position="85"/>
        <end position="139"/>
    </location>
</feature>
<feature type="region of interest" description="Disordered" evidence="2">
    <location>
        <begin position="787"/>
        <end position="813"/>
    </location>
</feature>
<proteinExistence type="predicted"/>
<keyword evidence="5" id="KW-1185">Reference proteome</keyword>
<evidence type="ECO:0000259" key="3">
    <source>
        <dbReference type="PROSITE" id="PS50250"/>
    </source>
</evidence>
<feature type="coiled-coil region" evidence="1">
    <location>
        <begin position="730"/>
        <end position="767"/>
    </location>
</feature>
<feature type="coiled-coil region" evidence="1">
    <location>
        <begin position="652"/>
        <end position="704"/>
    </location>
</feature>
<feature type="coiled-coil region" evidence="1">
    <location>
        <begin position="570"/>
        <end position="611"/>
    </location>
</feature>
<dbReference type="Gene3D" id="1.25.40.570">
    <property type="match status" value="1"/>
</dbReference>
<feature type="compositionally biased region" description="Basic and acidic residues" evidence="2">
    <location>
        <begin position="124"/>
        <end position="136"/>
    </location>
</feature>
<feature type="region of interest" description="Disordered" evidence="2">
    <location>
        <begin position="191"/>
        <end position="217"/>
    </location>
</feature>
<dbReference type="EMBL" id="JALLBG020000241">
    <property type="protein sequence ID" value="KAL3758069.1"/>
    <property type="molecule type" value="Genomic_DNA"/>
</dbReference>
<accession>A0ABD3M5U9</accession>
<feature type="compositionally biased region" description="Low complexity" evidence="2">
    <location>
        <begin position="192"/>
        <end position="216"/>
    </location>
</feature>
<dbReference type="InterPro" id="IPR050871">
    <property type="entry name" value="26S_Proteasome/COP9_Components"/>
</dbReference>
<feature type="compositionally biased region" description="Polar residues" evidence="2">
    <location>
        <begin position="113"/>
        <end position="123"/>
    </location>
</feature>
<dbReference type="PANTHER" id="PTHR10678">
    <property type="entry name" value="26S PROTEASOME NON-ATPASE REGULATORY SUBUNIT 11/COP9 SIGNALOSOME COMPLEX SUBUNIT 2"/>
    <property type="match status" value="1"/>
</dbReference>
<dbReference type="InterPro" id="IPR036390">
    <property type="entry name" value="WH_DNA-bd_sf"/>
</dbReference>
<dbReference type="SUPFAM" id="SSF46785">
    <property type="entry name" value="Winged helix' DNA-binding domain"/>
    <property type="match status" value="1"/>
</dbReference>
<dbReference type="Pfam" id="PF01399">
    <property type="entry name" value="PCI"/>
    <property type="match status" value="1"/>
</dbReference>
<dbReference type="PROSITE" id="PS50250">
    <property type="entry name" value="PCI"/>
    <property type="match status" value="1"/>
</dbReference>